<dbReference type="HOGENOM" id="CLU_2138305_0_0_1"/>
<name>M4BHD1_HYAAE</name>
<dbReference type="AlphaFoldDB" id="M4BHD1"/>
<evidence type="ECO:0000313" key="2">
    <source>
        <dbReference type="Proteomes" id="UP000011713"/>
    </source>
</evidence>
<accession>M4BHD1</accession>
<reference evidence="1" key="2">
    <citation type="submission" date="2015-06" db="UniProtKB">
        <authorList>
            <consortium name="EnsemblProtists"/>
        </authorList>
    </citation>
    <scope>IDENTIFICATION</scope>
    <source>
        <strain evidence="1">Emoy2</strain>
    </source>
</reference>
<sequence>MMEMWSDESLRLDKAAVACQARVKQRWRRDWMSMVRDVIDGGGIPDIAQKREQRAQRRVDRSYEESWQCRSATWRSRYCDSRSCIVSSNSFSRSNTHNYLLQSSNSRPRCLSL</sequence>
<organism evidence="1 2">
    <name type="scientific">Hyaloperonospora arabidopsidis (strain Emoy2)</name>
    <name type="common">Downy mildew agent</name>
    <name type="synonym">Peronospora arabidopsidis</name>
    <dbReference type="NCBI Taxonomy" id="559515"/>
    <lineage>
        <taxon>Eukaryota</taxon>
        <taxon>Sar</taxon>
        <taxon>Stramenopiles</taxon>
        <taxon>Oomycota</taxon>
        <taxon>Peronosporomycetes</taxon>
        <taxon>Peronosporales</taxon>
        <taxon>Peronosporaceae</taxon>
        <taxon>Hyaloperonospora</taxon>
    </lineage>
</organism>
<dbReference type="Proteomes" id="UP000011713">
    <property type="component" value="Unassembled WGS sequence"/>
</dbReference>
<evidence type="ECO:0000313" key="1">
    <source>
        <dbReference type="EnsemblProtists" id="HpaP805807"/>
    </source>
</evidence>
<reference evidence="2" key="1">
    <citation type="journal article" date="2010" name="Science">
        <title>Signatures of adaptation to obligate biotrophy in the Hyaloperonospora arabidopsidis genome.</title>
        <authorList>
            <person name="Baxter L."/>
            <person name="Tripathy S."/>
            <person name="Ishaque N."/>
            <person name="Boot N."/>
            <person name="Cabral A."/>
            <person name="Kemen E."/>
            <person name="Thines M."/>
            <person name="Ah-Fong A."/>
            <person name="Anderson R."/>
            <person name="Badejoko W."/>
            <person name="Bittner-Eddy P."/>
            <person name="Boore J.L."/>
            <person name="Chibucos M.C."/>
            <person name="Coates M."/>
            <person name="Dehal P."/>
            <person name="Delehaunty K."/>
            <person name="Dong S."/>
            <person name="Downton P."/>
            <person name="Dumas B."/>
            <person name="Fabro G."/>
            <person name="Fronick C."/>
            <person name="Fuerstenberg S.I."/>
            <person name="Fulton L."/>
            <person name="Gaulin E."/>
            <person name="Govers F."/>
            <person name="Hughes L."/>
            <person name="Humphray S."/>
            <person name="Jiang R.H."/>
            <person name="Judelson H."/>
            <person name="Kamoun S."/>
            <person name="Kyung K."/>
            <person name="Meijer H."/>
            <person name="Minx P."/>
            <person name="Morris P."/>
            <person name="Nelson J."/>
            <person name="Phuntumart V."/>
            <person name="Qutob D."/>
            <person name="Rehmany A."/>
            <person name="Rougon-Cardoso A."/>
            <person name="Ryden P."/>
            <person name="Torto-Alalibo T."/>
            <person name="Studholme D."/>
            <person name="Wang Y."/>
            <person name="Win J."/>
            <person name="Wood J."/>
            <person name="Clifton S.W."/>
            <person name="Rogers J."/>
            <person name="Van den Ackerveken G."/>
            <person name="Jones J.D."/>
            <person name="McDowell J.M."/>
            <person name="Beynon J."/>
            <person name="Tyler B.M."/>
        </authorList>
    </citation>
    <scope>NUCLEOTIDE SEQUENCE [LARGE SCALE GENOMIC DNA]</scope>
    <source>
        <strain evidence="2">Emoy2</strain>
    </source>
</reference>
<dbReference type="VEuPathDB" id="FungiDB:HpaG805807"/>
<proteinExistence type="predicted"/>
<dbReference type="EnsemblProtists" id="HpaT805807">
    <property type="protein sequence ID" value="HpaP805807"/>
    <property type="gene ID" value="HpaG805807"/>
</dbReference>
<keyword evidence="2" id="KW-1185">Reference proteome</keyword>
<dbReference type="InParanoid" id="M4BHD1"/>
<dbReference type="EMBL" id="JH598261">
    <property type="status" value="NOT_ANNOTATED_CDS"/>
    <property type="molecule type" value="Genomic_DNA"/>
</dbReference>
<protein>
    <submittedName>
        <fullName evidence="1">Uncharacterized protein</fullName>
    </submittedName>
</protein>